<dbReference type="EMBL" id="LR134173">
    <property type="protein sequence ID" value="VEB36865.1"/>
    <property type="molecule type" value="Genomic_DNA"/>
</dbReference>
<dbReference type="PANTHER" id="PTHR30587">
    <property type="entry name" value="FLAGELLAR BIOSYNTHETIC PROTEIN FLIP"/>
    <property type="match status" value="1"/>
</dbReference>
<dbReference type="GO" id="GO:0044781">
    <property type="term" value="P:bacterial-type flagellum organization"/>
    <property type="evidence" value="ECO:0007669"/>
    <property type="project" value="UniProtKB-UniRule"/>
</dbReference>
<dbReference type="NCBIfam" id="NF009438">
    <property type="entry name" value="PRK12797.1"/>
    <property type="match status" value="1"/>
</dbReference>
<keyword evidence="6 13" id="KW-0812">Transmembrane</keyword>
<dbReference type="GO" id="GO:0009306">
    <property type="term" value="P:protein secretion"/>
    <property type="evidence" value="ECO:0007669"/>
    <property type="project" value="UniProtKB-UniRule"/>
</dbReference>
<feature type="transmembrane region" description="Helical" evidence="13">
    <location>
        <begin position="146"/>
        <end position="165"/>
    </location>
</feature>
<evidence type="ECO:0000256" key="8">
    <source>
        <dbReference type="ARBA" id="ARBA00022927"/>
    </source>
</evidence>
<dbReference type="Proteomes" id="UP000054921">
    <property type="component" value="Unassembled WGS sequence"/>
</dbReference>
<keyword evidence="8 13" id="KW-0653">Protein transport</keyword>
<evidence type="ECO:0000313" key="14">
    <source>
        <dbReference type="EMBL" id="KTC79249.1"/>
    </source>
</evidence>
<dbReference type="GO" id="GO:0005886">
    <property type="term" value="C:plasma membrane"/>
    <property type="evidence" value="ECO:0007669"/>
    <property type="project" value="UniProtKB-SubCell"/>
</dbReference>
<keyword evidence="4 13" id="KW-0813">Transport</keyword>
<reference evidence="15 17" key="2">
    <citation type="submission" date="2018-12" db="EMBL/GenBank/DDBJ databases">
        <authorList>
            <consortium name="Pathogen Informatics"/>
        </authorList>
    </citation>
    <scope>NUCLEOTIDE SEQUENCE [LARGE SCALE GENOMIC DNA]</scope>
    <source>
        <strain evidence="15 17">NCTC11976</strain>
    </source>
</reference>
<keyword evidence="7 13" id="KW-1005">Bacterial flagellum biogenesis</keyword>
<evidence type="ECO:0000256" key="1">
    <source>
        <dbReference type="ARBA" id="ARBA00003663"/>
    </source>
</evidence>
<dbReference type="PRINTS" id="PR01302">
    <property type="entry name" value="TYPE3IMPPROT"/>
</dbReference>
<dbReference type="PROSITE" id="PS01061">
    <property type="entry name" value="FLIP_2"/>
    <property type="match status" value="1"/>
</dbReference>
<dbReference type="InterPro" id="IPR005838">
    <property type="entry name" value="T3SS_IM_P"/>
</dbReference>
<protein>
    <recommendedName>
        <fullName evidence="3 13">Flagellar biosynthetic protein FliP</fullName>
    </recommendedName>
</protein>
<evidence type="ECO:0000313" key="16">
    <source>
        <dbReference type="Proteomes" id="UP000054921"/>
    </source>
</evidence>
<keyword evidence="12 13" id="KW-1006">Bacterial flagellum protein export</keyword>
<keyword evidence="9 13" id="KW-1133">Transmembrane helix</keyword>
<dbReference type="Pfam" id="PF00813">
    <property type="entry name" value="FliP"/>
    <property type="match status" value="1"/>
</dbReference>
<evidence type="ECO:0000256" key="2">
    <source>
        <dbReference type="ARBA" id="ARBA00006257"/>
    </source>
</evidence>
<comment type="similarity">
    <text evidence="2 13">Belongs to the FliP/MopC/SpaP family.</text>
</comment>
<keyword evidence="11" id="KW-0975">Bacterial flagellum</keyword>
<evidence type="ECO:0000256" key="7">
    <source>
        <dbReference type="ARBA" id="ARBA00022795"/>
    </source>
</evidence>
<dbReference type="PATRIC" id="fig|28084.5.peg.1383"/>
<evidence type="ECO:0000256" key="11">
    <source>
        <dbReference type="ARBA" id="ARBA00023143"/>
    </source>
</evidence>
<evidence type="ECO:0000256" key="4">
    <source>
        <dbReference type="ARBA" id="ARBA00022448"/>
    </source>
</evidence>
<dbReference type="PRINTS" id="PR00951">
    <property type="entry name" value="FLGBIOSNFLIP"/>
</dbReference>
<keyword evidence="14" id="KW-0969">Cilium</keyword>
<evidence type="ECO:0000256" key="5">
    <source>
        <dbReference type="ARBA" id="ARBA00022475"/>
    </source>
</evidence>
<organism evidence="14 16">
    <name type="scientific">Legionella cherrii</name>
    <dbReference type="NCBI Taxonomy" id="28084"/>
    <lineage>
        <taxon>Bacteria</taxon>
        <taxon>Pseudomonadati</taxon>
        <taxon>Pseudomonadota</taxon>
        <taxon>Gammaproteobacteria</taxon>
        <taxon>Legionellales</taxon>
        <taxon>Legionellaceae</taxon>
        <taxon>Legionella</taxon>
    </lineage>
</organism>
<dbReference type="GO" id="GO:0009425">
    <property type="term" value="C:bacterial-type flagellum basal body"/>
    <property type="evidence" value="ECO:0007669"/>
    <property type="project" value="UniProtKB-SubCell"/>
</dbReference>
<keyword evidence="5 13" id="KW-1003">Cell membrane</keyword>
<evidence type="ECO:0000256" key="10">
    <source>
        <dbReference type="ARBA" id="ARBA00023136"/>
    </source>
</evidence>
<evidence type="ECO:0000256" key="12">
    <source>
        <dbReference type="ARBA" id="ARBA00023225"/>
    </source>
</evidence>
<dbReference type="AlphaFoldDB" id="A0A0W0S824"/>
<evidence type="ECO:0000256" key="9">
    <source>
        <dbReference type="ARBA" id="ARBA00022989"/>
    </source>
</evidence>
<keyword evidence="17" id="KW-1185">Reference proteome</keyword>
<evidence type="ECO:0000313" key="15">
    <source>
        <dbReference type="EMBL" id="VEB36865.1"/>
    </source>
</evidence>
<accession>A0A0W0S824</accession>
<sequence length="305" mass="34168">MNIINLIIHWYPIFSNSHEGSLHHFECRSGSYRFSTGLRWAISRDNRDDGQTSRIPLRCTQATLFLILFCCFPLVLQAAPLSLPAMTVQPGANGEQTYSVNLQILIFMTLLTVLPGMLMAMTAFTRIIIVLSILRQAIGMAQTPTNQILIGIALFMTYFVMSPVFNKINDTAVQPYLKETIKFPQALANAQVPLREFMLNQTRKNDLSMFEKFAQENPATLNEVPMSVVIPAFITSELKTAFQIGFILFLPFLIIDMVVSSVLMAMGMMMLSPLIISLPFKIMLFVMVDGWTLILGSLASSFAMS</sequence>
<feature type="transmembrane region" description="Helical" evidence="13">
    <location>
        <begin position="62"/>
        <end position="83"/>
    </location>
</feature>
<name>A0A0W0S824_9GAMM</name>
<dbReference type="PANTHER" id="PTHR30587:SF0">
    <property type="entry name" value="FLAGELLAR BIOSYNTHETIC PROTEIN FLIP"/>
    <property type="match status" value="1"/>
</dbReference>
<dbReference type="STRING" id="28084.Lche_1269"/>
<dbReference type="EMBL" id="LNXW01000013">
    <property type="protein sequence ID" value="KTC79249.1"/>
    <property type="molecule type" value="Genomic_DNA"/>
</dbReference>
<keyword evidence="14" id="KW-0282">Flagellum</keyword>
<comment type="function">
    <text evidence="1 13">Plays a role in the flagellum-specific transport system.</text>
</comment>
<feature type="transmembrane region" description="Helical" evidence="13">
    <location>
        <begin position="246"/>
        <end position="270"/>
    </location>
</feature>
<keyword evidence="14" id="KW-0966">Cell projection</keyword>
<proteinExistence type="inferred from homology"/>
<evidence type="ECO:0000313" key="17">
    <source>
        <dbReference type="Proteomes" id="UP000277577"/>
    </source>
</evidence>
<evidence type="ECO:0000256" key="13">
    <source>
        <dbReference type="RuleBase" id="RU362069"/>
    </source>
</evidence>
<dbReference type="Proteomes" id="UP000277577">
    <property type="component" value="Chromosome"/>
</dbReference>
<feature type="transmembrane region" description="Helical" evidence="13">
    <location>
        <begin position="282"/>
        <end position="304"/>
    </location>
</feature>
<evidence type="ECO:0000256" key="6">
    <source>
        <dbReference type="ARBA" id="ARBA00022692"/>
    </source>
</evidence>
<gene>
    <name evidence="13 14" type="primary">fliP</name>
    <name evidence="14" type="ORF">Lche_1269</name>
    <name evidence="15" type="ORF">NCTC11976_01923</name>
</gene>
<dbReference type="PROSITE" id="PS01060">
    <property type="entry name" value="FLIP_1"/>
    <property type="match status" value="1"/>
</dbReference>
<keyword evidence="10 13" id="KW-0472">Membrane</keyword>
<reference evidence="14 16" key="1">
    <citation type="submission" date="2015-11" db="EMBL/GenBank/DDBJ databases">
        <title>Genomic analysis of 38 Legionella species identifies large and diverse effector repertoires.</title>
        <authorList>
            <person name="Burstein D."/>
            <person name="Amaro F."/>
            <person name="Zusman T."/>
            <person name="Lifshitz Z."/>
            <person name="Cohen O."/>
            <person name="Gilbert J.A."/>
            <person name="Pupko T."/>
            <person name="Shuman H.A."/>
            <person name="Segal G."/>
        </authorList>
    </citation>
    <scope>NUCLEOTIDE SEQUENCE [LARGE SCALE GENOMIC DNA]</scope>
    <source>
        <strain evidence="14 16">ORW</strain>
    </source>
</reference>
<evidence type="ECO:0000256" key="3">
    <source>
        <dbReference type="ARBA" id="ARBA00021714"/>
    </source>
</evidence>
<feature type="transmembrane region" description="Helical" evidence="13">
    <location>
        <begin position="103"/>
        <end position="134"/>
    </location>
</feature>
<dbReference type="NCBIfam" id="TIGR01103">
    <property type="entry name" value="fliP"/>
    <property type="match status" value="1"/>
</dbReference>
<dbReference type="InterPro" id="IPR005837">
    <property type="entry name" value="FliP"/>
</dbReference>
<comment type="subcellular location">
    <subcellularLocation>
        <location evidence="13">Cell membrane</location>
        <topology evidence="13">Multi-pass membrane protein</topology>
    </subcellularLocation>
    <subcellularLocation>
        <location evidence="13">Bacterial flagellum basal body</location>
    </subcellularLocation>
</comment>